<feature type="transmembrane region" description="Helical" evidence="2">
    <location>
        <begin position="74"/>
        <end position="95"/>
    </location>
</feature>
<dbReference type="AlphaFoldDB" id="A0A368VKC8"/>
<keyword evidence="4" id="KW-1185">Reference proteome</keyword>
<feature type="compositionally biased region" description="Basic and acidic residues" evidence="1">
    <location>
        <begin position="32"/>
        <end position="50"/>
    </location>
</feature>
<comment type="caution">
    <text evidence="3">The sequence shown here is derived from an EMBL/GenBank/DDBJ whole genome shotgun (WGS) entry which is preliminary data.</text>
</comment>
<evidence type="ECO:0000256" key="1">
    <source>
        <dbReference type="SAM" id="MobiDB-lite"/>
    </source>
</evidence>
<gene>
    <name evidence="3" type="ORF">DFQ14_11073</name>
</gene>
<feature type="transmembrane region" description="Helical" evidence="2">
    <location>
        <begin position="101"/>
        <end position="120"/>
    </location>
</feature>
<keyword evidence="2" id="KW-1133">Transmembrane helix</keyword>
<proteinExistence type="predicted"/>
<dbReference type="EMBL" id="QPJC01000010">
    <property type="protein sequence ID" value="RCW40747.1"/>
    <property type="molecule type" value="Genomic_DNA"/>
</dbReference>
<evidence type="ECO:0000256" key="2">
    <source>
        <dbReference type="SAM" id="Phobius"/>
    </source>
</evidence>
<dbReference type="Proteomes" id="UP000253495">
    <property type="component" value="Unassembled WGS sequence"/>
</dbReference>
<keyword evidence="2" id="KW-0812">Transmembrane</keyword>
<evidence type="ECO:0000313" key="4">
    <source>
        <dbReference type="Proteomes" id="UP000253495"/>
    </source>
</evidence>
<accession>A0A368VKC8</accession>
<keyword evidence="2" id="KW-0472">Membrane</keyword>
<protein>
    <submittedName>
        <fullName evidence="3">Uncharacterized protein</fullName>
    </submittedName>
</protein>
<feature type="region of interest" description="Disordered" evidence="1">
    <location>
        <begin position="1"/>
        <end position="61"/>
    </location>
</feature>
<evidence type="ECO:0000313" key="3">
    <source>
        <dbReference type="EMBL" id="RCW40747.1"/>
    </source>
</evidence>
<organism evidence="3 4">
    <name type="scientific">Halopolyspora algeriensis</name>
    <dbReference type="NCBI Taxonomy" id="1500506"/>
    <lineage>
        <taxon>Bacteria</taxon>
        <taxon>Bacillati</taxon>
        <taxon>Actinomycetota</taxon>
        <taxon>Actinomycetes</taxon>
        <taxon>Actinomycetes incertae sedis</taxon>
        <taxon>Halopolyspora</taxon>
    </lineage>
</organism>
<sequence length="218" mass="24497">MNDDRLFLATSELPPKPDPVSGEPRPPRAPGFHKEGKPPKEQDRDRDQTIRRMPTPPEGEGRMLEWYRHSQRNAITAGLGAFVIIALGITLLQGLDPSWMSAWWMWLIVATGSLVVYASFRAVECAVGAEWLKVGKAWVRLYELTEIKAKHRSNAIHLDFKDSAGRVVMVKSDDLQEDRDVWDLVYNGILHSVIAGGAETNSMVHSAFQVPRPESWKG</sequence>
<name>A0A368VKC8_9ACTN</name>
<reference evidence="3 4" key="1">
    <citation type="submission" date="2018-07" db="EMBL/GenBank/DDBJ databases">
        <title>Genomic Encyclopedia of Type Strains, Phase III (KMG-III): the genomes of soil and plant-associated and newly described type strains.</title>
        <authorList>
            <person name="Whitman W."/>
        </authorList>
    </citation>
    <scope>NUCLEOTIDE SEQUENCE [LARGE SCALE GENOMIC DNA]</scope>
    <source>
        <strain evidence="3 4">CECT 8575</strain>
    </source>
</reference>